<keyword evidence="2" id="KW-1185">Reference proteome</keyword>
<dbReference type="EMBL" id="CAMKVN010004694">
    <property type="protein sequence ID" value="CAI2187558.1"/>
    <property type="molecule type" value="Genomic_DNA"/>
</dbReference>
<organism evidence="1 2">
    <name type="scientific">Funneliformis geosporum</name>
    <dbReference type="NCBI Taxonomy" id="1117311"/>
    <lineage>
        <taxon>Eukaryota</taxon>
        <taxon>Fungi</taxon>
        <taxon>Fungi incertae sedis</taxon>
        <taxon>Mucoromycota</taxon>
        <taxon>Glomeromycotina</taxon>
        <taxon>Glomeromycetes</taxon>
        <taxon>Glomerales</taxon>
        <taxon>Glomeraceae</taxon>
        <taxon>Funneliformis</taxon>
    </lineage>
</organism>
<evidence type="ECO:0000313" key="1">
    <source>
        <dbReference type="EMBL" id="CAI2187558.1"/>
    </source>
</evidence>
<evidence type="ECO:0000313" key="2">
    <source>
        <dbReference type="Proteomes" id="UP001153678"/>
    </source>
</evidence>
<gene>
    <name evidence="1" type="ORF">FWILDA_LOCUS13140</name>
</gene>
<accession>A0A9W4SZP7</accession>
<protein>
    <submittedName>
        <fullName evidence="1">1610_t:CDS:1</fullName>
    </submittedName>
</protein>
<name>A0A9W4SZP7_9GLOM</name>
<dbReference type="AlphaFoldDB" id="A0A9W4SZP7"/>
<proteinExistence type="predicted"/>
<sequence length="256" mass="29934">MSMNEKERKELKTIGFSLPERGSIFDYSSFIKNLDYFEMLNSIVDWTLENHLHITNENIQEYFYQRDIENTKNESNIDGLIHSITFFLMKMLANHNAKIISLKLIPSTINYYVRGDNCYYSFIDQNKCLIENLRHLEVDTGFCNDLFLISLSKISDNLKYLHASTDNIRITKSQSNIRSQATTAALKYLISSQQNLESLKLSESLIINWCWGFGNKEEENKILHFINNTQFPKLSKIIIKGLCPNNIRKWAESYND</sequence>
<reference evidence="1" key="1">
    <citation type="submission" date="2022-08" db="EMBL/GenBank/DDBJ databases">
        <authorList>
            <person name="Kallberg Y."/>
            <person name="Tangrot J."/>
            <person name="Rosling A."/>
        </authorList>
    </citation>
    <scope>NUCLEOTIDE SEQUENCE</scope>
    <source>
        <strain evidence="1">Wild A</strain>
    </source>
</reference>
<dbReference type="OrthoDB" id="2332402at2759"/>
<dbReference type="Proteomes" id="UP001153678">
    <property type="component" value="Unassembled WGS sequence"/>
</dbReference>
<comment type="caution">
    <text evidence="1">The sequence shown here is derived from an EMBL/GenBank/DDBJ whole genome shotgun (WGS) entry which is preliminary data.</text>
</comment>